<organism evidence="1 2">
    <name type="scientific">Delftia tsuruhatensis</name>
    <dbReference type="NCBI Taxonomy" id="180282"/>
    <lineage>
        <taxon>Bacteria</taxon>
        <taxon>Pseudomonadati</taxon>
        <taxon>Pseudomonadota</taxon>
        <taxon>Betaproteobacteria</taxon>
        <taxon>Burkholderiales</taxon>
        <taxon>Comamonadaceae</taxon>
        <taxon>Delftia</taxon>
    </lineage>
</organism>
<sequence>MPWWPHWPDVHDSREPPGLRLPCLARIFQNLAKRQNRRLLFAISTKIFIKQTFSFLAYSLE</sequence>
<dbReference type="Proteomes" id="UP000095607">
    <property type="component" value="Chromosome"/>
</dbReference>
<keyword evidence="2" id="KW-1185">Reference proteome</keyword>
<dbReference type="EMBL" id="CP017420">
    <property type="protein sequence ID" value="AOV05095.1"/>
    <property type="molecule type" value="Genomic_DNA"/>
</dbReference>
<evidence type="ECO:0000313" key="1">
    <source>
        <dbReference type="EMBL" id="AOV05095.1"/>
    </source>
</evidence>
<proteinExistence type="predicted"/>
<reference evidence="1 2" key="1">
    <citation type="submission" date="2016-09" db="EMBL/GenBank/DDBJ databases">
        <title>Complete genome sequence of Deltia acidovorans CM13 isolated from murine proximal colonic tissue.</title>
        <authorList>
            <person name="Saffarian A."/>
        </authorList>
    </citation>
    <scope>NUCLEOTIDE SEQUENCE [LARGE SCALE GENOMIC DNA]</scope>
    <source>
        <strain evidence="1 2">CM13</strain>
    </source>
</reference>
<protein>
    <submittedName>
        <fullName evidence="1">Uncharacterized protein</fullName>
    </submittedName>
</protein>
<gene>
    <name evidence="1" type="ORF">BI380_29075</name>
</gene>
<evidence type="ECO:0000313" key="2">
    <source>
        <dbReference type="Proteomes" id="UP000095607"/>
    </source>
</evidence>
<accession>A0ABM6EBX4</accession>
<name>A0ABM6EBX4_9BURK</name>